<feature type="transmembrane region" description="Helical" evidence="8">
    <location>
        <begin position="237"/>
        <end position="260"/>
    </location>
</feature>
<evidence type="ECO:0000256" key="3">
    <source>
        <dbReference type="ARBA" id="ARBA00022448"/>
    </source>
</evidence>
<evidence type="ECO:0000256" key="5">
    <source>
        <dbReference type="ARBA" id="ARBA00022692"/>
    </source>
</evidence>
<keyword evidence="3" id="KW-0813">Transport</keyword>
<evidence type="ECO:0000313" key="10">
    <source>
        <dbReference type="Proteomes" id="UP001623592"/>
    </source>
</evidence>
<comment type="subcellular location">
    <subcellularLocation>
        <location evidence="1">Cell membrane</location>
        <topology evidence="1">Multi-pass membrane protein</topology>
    </subcellularLocation>
</comment>
<dbReference type="EMBL" id="JBJIAA010000004">
    <property type="protein sequence ID" value="MFL0249955.1"/>
    <property type="molecule type" value="Genomic_DNA"/>
</dbReference>
<keyword evidence="7 8" id="KW-0472">Membrane</keyword>
<dbReference type="PANTHER" id="PTHR21716">
    <property type="entry name" value="TRANSMEMBRANE PROTEIN"/>
    <property type="match status" value="1"/>
</dbReference>
<dbReference type="PANTHER" id="PTHR21716:SF53">
    <property type="entry name" value="PERMEASE PERM-RELATED"/>
    <property type="match status" value="1"/>
</dbReference>
<keyword evidence="4" id="KW-1003">Cell membrane</keyword>
<feature type="transmembrane region" description="Helical" evidence="8">
    <location>
        <begin position="64"/>
        <end position="85"/>
    </location>
</feature>
<comment type="similarity">
    <text evidence="2">Belongs to the autoinducer-2 exporter (AI-2E) (TC 2.A.86) family.</text>
</comment>
<protein>
    <submittedName>
        <fullName evidence="9">AI-2E family transporter</fullName>
    </submittedName>
</protein>
<evidence type="ECO:0000256" key="1">
    <source>
        <dbReference type="ARBA" id="ARBA00004651"/>
    </source>
</evidence>
<feature type="transmembrane region" description="Helical" evidence="8">
    <location>
        <begin position="30"/>
        <end position="52"/>
    </location>
</feature>
<accession>A0ABW8TC04</accession>
<feature type="transmembrane region" description="Helical" evidence="8">
    <location>
        <begin position="7"/>
        <end position="24"/>
    </location>
</feature>
<gene>
    <name evidence="9" type="ORF">ACJDT4_05925</name>
</gene>
<evidence type="ECO:0000256" key="8">
    <source>
        <dbReference type="SAM" id="Phobius"/>
    </source>
</evidence>
<dbReference type="RefSeq" id="WP_406786621.1">
    <property type="nucleotide sequence ID" value="NZ_JBJIAA010000004.1"/>
</dbReference>
<feature type="transmembrane region" description="Helical" evidence="8">
    <location>
        <begin position="296"/>
        <end position="329"/>
    </location>
</feature>
<feature type="transmembrane region" description="Helical" evidence="8">
    <location>
        <begin position="205"/>
        <end position="225"/>
    </location>
</feature>
<dbReference type="Pfam" id="PF01594">
    <property type="entry name" value="AI-2E_transport"/>
    <property type="match status" value="1"/>
</dbReference>
<keyword evidence="6 8" id="KW-1133">Transmembrane helix</keyword>
<reference evidence="9 10" key="1">
    <citation type="submission" date="2024-11" db="EMBL/GenBank/DDBJ databases">
        <authorList>
            <person name="Heng Y.C."/>
            <person name="Lim A.C.H."/>
            <person name="Lee J.K.Y."/>
            <person name="Kittelmann S."/>
        </authorList>
    </citation>
    <scope>NUCLEOTIDE SEQUENCE [LARGE SCALE GENOMIC DNA]</scope>
    <source>
        <strain evidence="9 10">WILCCON 0114</strain>
    </source>
</reference>
<evidence type="ECO:0000256" key="7">
    <source>
        <dbReference type="ARBA" id="ARBA00023136"/>
    </source>
</evidence>
<feature type="transmembrane region" description="Helical" evidence="8">
    <location>
        <begin position="266"/>
        <end position="284"/>
    </location>
</feature>
<proteinExistence type="inferred from homology"/>
<organism evidence="9 10">
    <name type="scientific">Clostridium neuense</name>
    <dbReference type="NCBI Taxonomy" id="1728934"/>
    <lineage>
        <taxon>Bacteria</taxon>
        <taxon>Bacillati</taxon>
        <taxon>Bacillota</taxon>
        <taxon>Clostridia</taxon>
        <taxon>Eubacteriales</taxon>
        <taxon>Clostridiaceae</taxon>
        <taxon>Clostridium</taxon>
    </lineage>
</organism>
<comment type="caution">
    <text evidence="9">The sequence shown here is derived from an EMBL/GenBank/DDBJ whole genome shotgun (WGS) entry which is preliminary data.</text>
</comment>
<evidence type="ECO:0000256" key="6">
    <source>
        <dbReference type="ARBA" id="ARBA00022989"/>
    </source>
</evidence>
<dbReference type="InterPro" id="IPR002549">
    <property type="entry name" value="AI-2E-like"/>
</dbReference>
<evidence type="ECO:0000256" key="4">
    <source>
        <dbReference type="ARBA" id="ARBA00022475"/>
    </source>
</evidence>
<keyword evidence="5 8" id="KW-0812">Transmembrane</keyword>
<dbReference type="Proteomes" id="UP001623592">
    <property type="component" value="Unassembled WGS sequence"/>
</dbReference>
<name>A0ABW8TC04_9CLOT</name>
<evidence type="ECO:0000313" key="9">
    <source>
        <dbReference type="EMBL" id="MFL0249955.1"/>
    </source>
</evidence>
<keyword evidence="10" id="KW-1185">Reference proteome</keyword>
<evidence type="ECO:0000256" key="2">
    <source>
        <dbReference type="ARBA" id="ARBA00009773"/>
    </source>
</evidence>
<sequence>MKKVYKYILALILIIIILMILSKIKVFRSVFYLVLLSFIVAYILKPMHLILINRGINRKISAMFLVSAMIITILGFIIFLIPSILKETLTVDVTRTEVKDYIEKIQRVMKPLAKISPGENLIMGVYDKFNYELKIIINKIVNSILAICENALDVTVFPIISYYFLADLHEIRNSIIKIVPHKYRNIVEKIVYDIDVILSRYTVCQLALCILIGTFTFIILSIIKINYPILLSIINGLFNIIPYFGPIFGAIPAIIVALLISPKKAIYTAAALYLIQIIEGNIISPKMTGDSVDMHPLVVIVLLIIGEKLGGFVGMVLVIPAAVILRVIYEDLNYYLF</sequence>